<evidence type="ECO:0000256" key="2">
    <source>
        <dbReference type="ARBA" id="ARBA00004651"/>
    </source>
</evidence>
<dbReference type="GO" id="GO:0003774">
    <property type="term" value="F:cytoskeletal motor activity"/>
    <property type="evidence" value="ECO:0007669"/>
    <property type="project" value="InterPro"/>
</dbReference>
<gene>
    <name evidence="14" type="ORF">F4694_003541</name>
</gene>
<dbReference type="InterPro" id="IPR013556">
    <property type="entry name" value="Flag_M-ring_C"/>
</dbReference>
<dbReference type="GO" id="GO:0071973">
    <property type="term" value="P:bacterial-type flagellum-dependent cell motility"/>
    <property type="evidence" value="ECO:0007669"/>
    <property type="project" value="InterPro"/>
</dbReference>
<dbReference type="InterPro" id="IPR043427">
    <property type="entry name" value="YscJ/FliF"/>
</dbReference>
<name>A0A852TEY5_9BACI</name>
<dbReference type="NCBIfam" id="TIGR00206">
    <property type="entry name" value="fliF"/>
    <property type="match status" value="1"/>
</dbReference>
<evidence type="ECO:0000256" key="8">
    <source>
        <dbReference type="ARBA" id="ARBA00023143"/>
    </source>
</evidence>
<dbReference type="PRINTS" id="PR01009">
    <property type="entry name" value="FLGMRINGFLIF"/>
</dbReference>
<dbReference type="GO" id="GO:0005886">
    <property type="term" value="C:plasma membrane"/>
    <property type="evidence" value="ECO:0007669"/>
    <property type="project" value="UniProtKB-SubCell"/>
</dbReference>
<keyword evidence="5 11" id="KW-0812">Transmembrane</keyword>
<evidence type="ECO:0000256" key="9">
    <source>
        <dbReference type="PIRNR" id="PIRNR004862"/>
    </source>
</evidence>
<dbReference type="Pfam" id="PF01514">
    <property type="entry name" value="YscJ_FliF"/>
    <property type="match status" value="1"/>
</dbReference>
<feature type="transmembrane region" description="Helical" evidence="11">
    <location>
        <begin position="446"/>
        <end position="467"/>
    </location>
</feature>
<keyword evidence="6 11" id="KW-1133">Transmembrane helix</keyword>
<keyword evidence="14" id="KW-0969">Cilium</keyword>
<dbReference type="Pfam" id="PF08345">
    <property type="entry name" value="YscJ_FliF_C"/>
    <property type="match status" value="1"/>
</dbReference>
<evidence type="ECO:0000256" key="3">
    <source>
        <dbReference type="ARBA" id="ARBA00007971"/>
    </source>
</evidence>
<dbReference type="InterPro" id="IPR000067">
    <property type="entry name" value="FlgMring_FliF"/>
</dbReference>
<dbReference type="Proteomes" id="UP000548423">
    <property type="component" value="Unassembled WGS sequence"/>
</dbReference>
<dbReference type="EMBL" id="JACCBX010000007">
    <property type="protein sequence ID" value="NYE06761.1"/>
    <property type="molecule type" value="Genomic_DNA"/>
</dbReference>
<feature type="compositionally biased region" description="Polar residues" evidence="10">
    <location>
        <begin position="338"/>
        <end position="348"/>
    </location>
</feature>
<feature type="domain" description="Flagellar M-ring C-terminal" evidence="13">
    <location>
        <begin position="265"/>
        <end position="407"/>
    </location>
</feature>
<keyword evidence="14" id="KW-0282">Flagellum</keyword>
<keyword evidence="7 11" id="KW-0472">Membrane</keyword>
<accession>A0A852TEY5</accession>
<feature type="region of interest" description="Disordered" evidence="10">
    <location>
        <begin position="298"/>
        <end position="348"/>
    </location>
</feature>
<evidence type="ECO:0000256" key="11">
    <source>
        <dbReference type="SAM" id="Phobius"/>
    </source>
</evidence>
<dbReference type="InterPro" id="IPR045851">
    <property type="entry name" value="AMP-bd_C_sf"/>
</dbReference>
<evidence type="ECO:0000256" key="4">
    <source>
        <dbReference type="ARBA" id="ARBA00022475"/>
    </source>
</evidence>
<dbReference type="AlphaFoldDB" id="A0A852TEY5"/>
<comment type="similarity">
    <text evidence="3 9">Belongs to the FliF family.</text>
</comment>
<evidence type="ECO:0000313" key="15">
    <source>
        <dbReference type="Proteomes" id="UP000548423"/>
    </source>
</evidence>
<comment type="caution">
    <text evidence="14">The sequence shown here is derived from an EMBL/GenBank/DDBJ whole genome shotgun (WGS) entry which is preliminary data.</text>
</comment>
<evidence type="ECO:0000259" key="13">
    <source>
        <dbReference type="Pfam" id="PF08345"/>
    </source>
</evidence>
<keyword evidence="8 9" id="KW-0975">Bacterial flagellum</keyword>
<proteinExistence type="inferred from homology"/>
<feature type="compositionally biased region" description="Gly residues" evidence="10">
    <location>
        <begin position="317"/>
        <end position="327"/>
    </location>
</feature>
<dbReference type="PIRSF" id="PIRSF004862">
    <property type="entry name" value="FliF"/>
    <property type="match status" value="1"/>
</dbReference>
<reference evidence="15" key="1">
    <citation type="submission" date="2020-07" db="EMBL/GenBank/DDBJ databases">
        <authorList>
            <person name="Partida-Martinez L."/>
            <person name="Huntemann M."/>
            <person name="Clum A."/>
            <person name="Wang J."/>
            <person name="Palaniappan K."/>
            <person name="Ritter S."/>
            <person name="Chen I.-M."/>
            <person name="Stamatis D."/>
            <person name="Reddy T."/>
            <person name="O'Malley R."/>
            <person name="Daum C."/>
            <person name="Shapiro N."/>
            <person name="Ivanova N."/>
            <person name="Kyrpides N."/>
            <person name="Woyke T."/>
        </authorList>
    </citation>
    <scope>NUCLEOTIDE SEQUENCE [LARGE SCALE GENOMIC DNA]</scope>
    <source>
        <strain evidence="15">AT2.8</strain>
    </source>
</reference>
<protein>
    <recommendedName>
        <fullName evidence="9">Flagellar M-ring protein</fullName>
    </recommendedName>
</protein>
<feature type="domain" description="Flagellar M-ring N-terminal" evidence="12">
    <location>
        <begin position="50"/>
        <end position="229"/>
    </location>
</feature>
<dbReference type="PANTHER" id="PTHR30046">
    <property type="entry name" value="FLAGELLAR M-RING PROTEIN"/>
    <property type="match status" value="1"/>
</dbReference>
<dbReference type="GO" id="GO:0009431">
    <property type="term" value="C:bacterial-type flagellum basal body, MS ring"/>
    <property type="evidence" value="ECO:0007669"/>
    <property type="project" value="InterPro"/>
</dbReference>
<feature type="compositionally biased region" description="Basic and acidic residues" evidence="10">
    <location>
        <begin position="298"/>
        <end position="312"/>
    </location>
</feature>
<evidence type="ECO:0000313" key="14">
    <source>
        <dbReference type="EMBL" id="NYE06761.1"/>
    </source>
</evidence>
<evidence type="ECO:0000256" key="1">
    <source>
        <dbReference type="ARBA" id="ARBA00004117"/>
    </source>
</evidence>
<evidence type="ECO:0000256" key="7">
    <source>
        <dbReference type="ARBA" id="ARBA00023136"/>
    </source>
</evidence>
<evidence type="ECO:0000256" key="10">
    <source>
        <dbReference type="SAM" id="MobiDB-lite"/>
    </source>
</evidence>
<evidence type="ECO:0000256" key="5">
    <source>
        <dbReference type="ARBA" id="ARBA00022692"/>
    </source>
</evidence>
<evidence type="ECO:0000259" key="12">
    <source>
        <dbReference type="Pfam" id="PF01514"/>
    </source>
</evidence>
<dbReference type="InterPro" id="IPR006182">
    <property type="entry name" value="FliF_N_dom"/>
</dbReference>
<evidence type="ECO:0000256" key="6">
    <source>
        <dbReference type="ARBA" id="ARBA00022989"/>
    </source>
</evidence>
<keyword evidence="4" id="KW-1003">Cell membrane</keyword>
<feature type="transmembrane region" description="Helical" evidence="11">
    <location>
        <begin position="29"/>
        <end position="49"/>
    </location>
</feature>
<comment type="subcellular location">
    <subcellularLocation>
        <location evidence="1 9">Bacterial flagellum basal body</location>
    </subcellularLocation>
    <subcellularLocation>
        <location evidence="2">Cell membrane</location>
        <topology evidence="2">Multi-pass membrane protein</topology>
    </subcellularLocation>
</comment>
<organism evidence="14 15">
    <name type="scientific">Neobacillus niacini</name>
    <dbReference type="NCBI Taxonomy" id="86668"/>
    <lineage>
        <taxon>Bacteria</taxon>
        <taxon>Bacillati</taxon>
        <taxon>Bacillota</taxon>
        <taxon>Bacilli</taxon>
        <taxon>Bacillales</taxon>
        <taxon>Bacillaceae</taxon>
        <taxon>Neobacillus</taxon>
    </lineage>
</organism>
<comment type="function">
    <text evidence="9">The M ring may be actively involved in energy transduction.</text>
</comment>
<dbReference type="Gene3D" id="3.30.300.30">
    <property type="match status" value="1"/>
</dbReference>
<dbReference type="PANTHER" id="PTHR30046:SF0">
    <property type="entry name" value="FLAGELLAR M-RING PROTEIN"/>
    <property type="match status" value="1"/>
</dbReference>
<sequence length="529" mass="59157">MKRSWIDQIKHTKELFSSYWGARSSKQKGMIIGTFLFLIISLSAFIFFASKTEYIPLYTGQLSQREVGDIKAELDSQGFTDYKISDTGTMILVPEKEAPDLLVNLASAGYPKDNKINFDIFGENLSFGATDRQYDILEREAMQNKLAKVLTNVDGIKSSEVILTMPEDSVFVRSEEEDSASASVMVEVEPGSKLSSQQVKALYTLVSRSVPNLPVENITIMNQYSETLEMQESDSDDQSLDKFSEQRKIQQNVERDIQKNLQSLLGTILGTDKVYVHTFVRINFDKVKVQENLVKPSEDSDKGVVISSEKDSTTSTGAGGSAGGVVGTGEEDVPGYTGSESSGDSSYENLQERVNYEVNRINNEIIKSPYQIEDITINVGVQSSPDSPNELPQTTQDNIKNIVANTVRTALGHPEMSQEEIDQRITVFPHAFAQNSADESKTELNWMYIVAAAAAGILLVGGGTWLVMRRKKKEQEEDEEEFGFIEPVEEPDYFAEQELDVQSQLKKLLDQRPEDFSKVIRTWLNEEEA</sequence>
<reference evidence="15" key="2">
    <citation type="submission" date="2020-08" db="EMBL/GenBank/DDBJ databases">
        <title>The Agave Microbiome: Exploring the role of microbial communities in plant adaptations to desert environments.</title>
        <authorList>
            <person name="Partida-Martinez L.P."/>
        </authorList>
    </citation>
    <scope>NUCLEOTIDE SEQUENCE [LARGE SCALE GENOMIC DNA]</scope>
    <source>
        <strain evidence="15">AT2.8</strain>
    </source>
</reference>
<keyword evidence="14" id="KW-0966">Cell projection</keyword>